<accession>A0A212EYX2</accession>
<name>A0A212EYX2_DANPL</name>
<proteinExistence type="predicted"/>
<evidence type="ECO:0000313" key="2">
    <source>
        <dbReference type="Proteomes" id="UP000007151"/>
    </source>
</evidence>
<dbReference type="EMBL" id="AGBW02011417">
    <property type="protein sequence ID" value="OWR46696.1"/>
    <property type="molecule type" value="Genomic_DNA"/>
</dbReference>
<protein>
    <submittedName>
        <fullName evidence="1">Uncharacterized protein</fullName>
    </submittedName>
</protein>
<organism evidence="1 2">
    <name type="scientific">Danaus plexippus plexippus</name>
    <dbReference type="NCBI Taxonomy" id="278856"/>
    <lineage>
        <taxon>Eukaryota</taxon>
        <taxon>Metazoa</taxon>
        <taxon>Ecdysozoa</taxon>
        <taxon>Arthropoda</taxon>
        <taxon>Hexapoda</taxon>
        <taxon>Insecta</taxon>
        <taxon>Pterygota</taxon>
        <taxon>Neoptera</taxon>
        <taxon>Endopterygota</taxon>
        <taxon>Lepidoptera</taxon>
        <taxon>Glossata</taxon>
        <taxon>Ditrysia</taxon>
        <taxon>Papilionoidea</taxon>
        <taxon>Nymphalidae</taxon>
        <taxon>Danainae</taxon>
        <taxon>Danaini</taxon>
        <taxon>Danaina</taxon>
        <taxon>Danaus</taxon>
        <taxon>Danaus</taxon>
    </lineage>
</organism>
<keyword evidence="2" id="KW-1185">Reference proteome</keyword>
<comment type="caution">
    <text evidence="1">The sequence shown here is derived from an EMBL/GenBank/DDBJ whole genome shotgun (WGS) entry which is preliminary data.</text>
</comment>
<gene>
    <name evidence="1" type="ORF">KGM_203463</name>
</gene>
<dbReference type="KEGG" id="dpl:KGM_203463"/>
<dbReference type="InParanoid" id="A0A212EYX2"/>
<sequence>MFANKLKACENDPDARFDAFVEHAALINAIYNLTK</sequence>
<reference evidence="1 2" key="1">
    <citation type="journal article" date="2011" name="Cell">
        <title>The monarch butterfly genome yields insights into long-distance migration.</title>
        <authorList>
            <person name="Zhan S."/>
            <person name="Merlin C."/>
            <person name="Boore J.L."/>
            <person name="Reppert S.M."/>
        </authorList>
    </citation>
    <scope>NUCLEOTIDE SEQUENCE [LARGE SCALE GENOMIC DNA]</scope>
    <source>
        <strain evidence="1">F-2</strain>
    </source>
</reference>
<dbReference type="Proteomes" id="UP000007151">
    <property type="component" value="Unassembled WGS sequence"/>
</dbReference>
<evidence type="ECO:0000313" key="1">
    <source>
        <dbReference type="EMBL" id="OWR46696.1"/>
    </source>
</evidence>
<dbReference type="AlphaFoldDB" id="A0A212EYX2"/>